<reference evidence="2 3" key="1">
    <citation type="submission" date="2018-12" db="EMBL/GenBank/DDBJ databases">
        <title>Flavobacterium sp. nov., isolated from glacier ice.</title>
        <authorList>
            <person name="Liu Q."/>
            <person name="Xin Y.-H."/>
        </authorList>
    </citation>
    <scope>NUCLEOTIDE SEQUENCE [LARGE SCALE GENOMIC DNA]</scope>
    <source>
        <strain evidence="2 3">RB1N8</strain>
    </source>
</reference>
<feature type="chain" id="PRO_5018998676" evidence="1">
    <location>
        <begin position="19"/>
        <end position="63"/>
    </location>
</feature>
<proteinExistence type="predicted"/>
<dbReference type="RefSeq" id="WP_126563220.1">
    <property type="nucleotide sequence ID" value="NZ_RYDJ01000207.1"/>
</dbReference>
<accession>A0A432C7B4</accession>
<name>A0A432C7B4_9FLAO</name>
<dbReference type="EMBL" id="RYDJ01000207">
    <property type="protein sequence ID" value="RTY95726.1"/>
    <property type="molecule type" value="Genomic_DNA"/>
</dbReference>
<keyword evidence="3" id="KW-1185">Reference proteome</keyword>
<sequence>MKKAIVILLLFLSNEIIAQSETVACITLSKINGLIKDFHFKPKPVNDSLSVYVFTHFLKIYLF</sequence>
<gene>
    <name evidence="2" type="ORF">EKL98_16775</name>
</gene>
<feature type="signal peptide" evidence="1">
    <location>
        <begin position="1"/>
        <end position="18"/>
    </location>
</feature>
<evidence type="ECO:0000256" key="1">
    <source>
        <dbReference type="SAM" id="SignalP"/>
    </source>
</evidence>
<evidence type="ECO:0000313" key="3">
    <source>
        <dbReference type="Proteomes" id="UP000280825"/>
    </source>
</evidence>
<dbReference type="AlphaFoldDB" id="A0A432C7B4"/>
<protein>
    <submittedName>
        <fullName evidence="2">Uncharacterized protein</fullName>
    </submittedName>
</protein>
<organism evidence="2 3">
    <name type="scientific">Flavobacterium bomense</name>
    <dbReference type="NCBI Taxonomy" id="2497483"/>
    <lineage>
        <taxon>Bacteria</taxon>
        <taxon>Pseudomonadati</taxon>
        <taxon>Bacteroidota</taxon>
        <taxon>Flavobacteriia</taxon>
        <taxon>Flavobacteriales</taxon>
        <taxon>Flavobacteriaceae</taxon>
        <taxon>Flavobacterium</taxon>
    </lineage>
</organism>
<keyword evidence="1" id="KW-0732">Signal</keyword>
<evidence type="ECO:0000313" key="2">
    <source>
        <dbReference type="EMBL" id="RTY95726.1"/>
    </source>
</evidence>
<comment type="caution">
    <text evidence="2">The sequence shown here is derived from an EMBL/GenBank/DDBJ whole genome shotgun (WGS) entry which is preliminary data.</text>
</comment>
<dbReference type="Proteomes" id="UP000280825">
    <property type="component" value="Unassembled WGS sequence"/>
</dbReference>